<proteinExistence type="inferred from homology"/>
<comment type="similarity">
    <text evidence="1 4">Belongs to the universal ribosomal protein uL15 family.</text>
</comment>
<dbReference type="Gene3D" id="3.100.10.10">
    <property type="match status" value="1"/>
</dbReference>
<dbReference type="PANTHER" id="PTHR12934">
    <property type="entry name" value="50S RIBOSOMAL PROTEIN L15"/>
    <property type="match status" value="1"/>
</dbReference>
<dbReference type="SUPFAM" id="SSF52080">
    <property type="entry name" value="Ribosomal proteins L15p and L18e"/>
    <property type="match status" value="1"/>
</dbReference>
<dbReference type="InterPro" id="IPR021131">
    <property type="entry name" value="Ribosomal_uL15/eL18"/>
</dbReference>
<dbReference type="InterPro" id="IPR036227">
    <property type="entry name" value="Ribosomal_uL15/eL18_sf"/>
</dbReference>
<dbReference type="HAMAP" id="MF_01341">
    <property type="entry name" value="Ribosomal_uL15"/>
    <property type="match status" value="1"/>
</dbReference>
<dbReference type="GO" id="GO:0003729">
    <property type="term" value="F:mRNA binding"/>
    <property type="evidence" value="ECO:0007669"/>
    <property type="project" value="UniProtKB-ARBA"/>
</dbReference>
<evidence type="ECO:0000256" key="2">
    <source>
        <dbReference type="ARBA" id="ARBA00022980"/>
    </source>
</evidence>
<dbReference type="EMBL" id="JAYMYQ010000003">
    <property type="protein sequence ID" value="KAK7343401.1"/>
    <property type="molecule type" value="Genomic_DNA"/>
</dbReference>
<evidence type="ECO:0000313" key="8">
    <source>
        <dbReference type="Proteomes" id="UP001367508"/>
    </source>
</evidence>
<feature type="compositionally biased region" description="Gly residues" evidence="5">
    <location>
        <begin position="97"/>
        <end position="109"/>
    </location>
</feature>
<dbReference type="InterPro" id="IPR001196">
    <property type="entry name" value="Ribosomal_uL15_CS"/>
</dbReference>
<evidence type="ECO:0000259" key="6">
    <source>
        <dbReference type="Pfam" id="PF00828"/>
    </source>
</evidence>
<dbReference type="NCBIfam" id="TIGR01071">
    <property type="entry name" value="rplO_bact"/>
    <property type="match status" value="1"/>
</dbReference>
<feature type="compositionally biased region" description="Basic residues" evidence="5">
    <location>
        <begin position="86"/>
        <end position="95"/>
    </location>
</feature>
<protein>
    <recommendedName>
        <fullName evidence="6">Large ribosomal subunit protein uL15/eL18 domain-containing protein</fullName>
    </recommendedName>
</protein>
<name>A0AAN9QQX6_CANGL</name>
<evidence type="ECO:0000256" key="4">
    <source>
        <dbReference type="RuleBase" id="RU003888"/>
    </source>
</evidence>
<dbReference type="AlphaFoldDB" id="A0AAN9QQX6"/>
<dbReference type="PANTHER" id="PTHR12934:SF11">
    <property type="entry name" value="LARGE RIBOSOMAL SUBUNIT PROTEIN UL15M"/>
    <property type="match status" value="1"/>
</dbReference>
<dbReference type="GO" id="GO:0022625">
    <property type="term" value="C:cytosolic large ribosomal subunit"/>
    <property type="evidence" value="ECO:0007669"/>
    <property type="project" value="TreeGrafter"/>
</dbReference>
<dbReference type="InterPro" id="IPR030878">
    <property type="entry name" value="Ribosomal_uL15"/>
</dbReference>
<keyword evidence="3 4" id="KW-0687">Ribonucleoprotein</keyword>
<sequence>MIFQWRAHRDSSGKMGSASLIPASWLPSLASPFKGTVKTLVAKPCVKIQRARPLVSVVNKVASAPVTAPSAGLRFRLDNLGPQPGSRKRAKRKGRGIAAGQGASCGFGMRGQKSRSGPGVRKGFEGGQMPLYRRIPKLKGIAGGMHAGLPKYVHVNLRDIENAKFPEGEEVTLETLKEKGVINPSGRERRLPLKILGEGELSKKLTIKARAFSTSAKEKLENAGCSLTVLPGRKKWVKPSVAKNLARAEEYFAKKRAAAATEPASA</sequence>
<evidence type="ECO:0000256" key="5">
    <source>
        <dbReference type="SAM" id="MobiDB-lite"/>
    </source>
</evidence>
<dbReference type="GO" id="GO:0003735">
    <property type="term" value="F:structural constituent of ribosome"/>
    <property type="evidence" value="ECO:0007669"/>
    <property type="project" value="InterPro"/>
</dbReference>
<dbReference type="GO" id="GO:0006412">
    <property type="term" value="P:translation"/>
    <property type="evidence" value="ECO:0007669"/>
    <property type="project" value="InterPro"/>
</dbReference>
<gene>
    <name evidence="7" type="ORF">VNO77_12111</name>
</gene>
<keyword evidence="2 4" id="KW-0689">Ribosomal protein</keyword>
<evidence type="ECO:0000256" key="1">
    <source>
        <dbReference type="ARBA" id="ARBA00007320"/>
    </source>
</evidence>
<accession>A0AAN9QQX6</accession>
<dbReference type="Pfam" id="PF00828">
    <property type="entry name" value="Ribosomal_L27A"/>
    <property type="match status" value="1"/>
</dbReference>
<dbReference type="PROSITE" id="PS00475">
    <property type="entry name" value="RIBOSOMAL_L15"/>
    <property type="match status" value="1"/>
</dbReference>
<evidence type="ECO:0000313" key="7">
    <source>
        <dbReference type="EMBL" id="KAK7343401.1"/>
    </source>
</evidence>
<keyword evidence="8" id="KW-1185">Reference proteome</keyword>
<dbReference type="Proteomes" id="UP001367508">
    <property type="component" value="Unassembled WGS sequence"/>
</dbReference>
<feature type="region of interest" description="Disordered" evidence="5">
    <location>
        <begin position="78"/>
        <end position="125"/>
    </location>
</feature>
<reference evidence="7 8" key="1">
    <citation type="submission" date="2024-01" db="EMBL/GenBank/DDBJ databases">
        <title>The genomes of 5 underutilized Papilionoideae crops provide insights into root nodulation and disease resistanc.</title>
        <authorList>
            <person name="Jiang F."/>
        </authorList>
    </citation>
    <scope>NUCLEOTIDE SEQUENCE [LARGE SCALE GENOMIC DNA]</scope>
    <source>
        <strain evidence="7">LVBAO_FW01</strain>
        <tissue evidence="7">Leaves</tissue>
    </source>
</reference>
<dbReference type="InterPro" id="IPR005749">
    <property type="entry name" value="Ribosomal_uL15_bac-type"/>
</dbReference>
<organism evidence="7 8">
    <name type="scientific">Canavalia gladiata</name>
    <name type="common">Sword bean</name>
    <name type="synonym">Dolichos gladiatus</name>
    <dbReference type="NCBI Taxonomy" id="3824"/>
    <lineage>
        <taxon>Eukaryota</taxon>
        <taxon>Viridiplantae</taxon>
        <taxon>Streptophyta</taxon>
        <taxon>Embryophyta</taxon>
        <taxon>Tracheophyta</taxon>
        <taxon>Spermatophyta</taxon>
        <taxon>Magnoliopsida</taxon>
        <taxon>eudicotyledons</taxon>
        <taxon>Gunneridae</taxon>
        <taxon>Pentapetalae</taxon>
        <taxon>rosids</taxon>
        <taxon>fabids</taxon>
        <taxon>Fabales</taxon>
        <taxon>Fabaceae</taxon>
        <taxon>Papilionoideae</taxon>
        <taxon>50 kb inversion clade</taxon>
        <taxon>NPAAA clade</taxon>
        <taxon>indigoferoid/millettioid clade</taxon>
        <taxon>Phaseoleae</taxon>
        <taxon>Canavalia</taxon>
    </lineage>
</organism>
<feature type="domain" description="Large ribosomal subunit protein uL15/eL18" evidence="6">
    <location>
        <begin position="155"/>
        <end position="227"/>
    </location>
</feature>
<evidence type="ECO:0000256" key="3">
    <source>
        <dbReference type="ARBA" id="ARBA00023274"/>
    </source>
</evidence>
<comment type="caution">
    <text evidence="7">The sequence shown here is derived from an EMBL/GenBank/DDBJ whole genome shotgun (WGS) entry which is preliminary data.</text>
</comment>